<keyword evidence="2" id="KW-1185">Reference proteome</keyword>
<gene>
    <name evidence="1" type="ORF">MAR_ORF366</name>
</gene>
<evidence type="ECO:0000313" key="1">
    <source>
        <dbReference type="EMBL" id="ADB04132.1"/>
    </source>
</evidence>
<dbReference type="OrthoDB" id="17359at10239"/>
<reference evidence="1 2" key="1">
    <citation type="journal article" date="2009" name="Proc. Natl. Acad. Sci. U.S.A.">
        <title>Giant Marseillevirus highlights the role of amoebae as a melting pot in emergence of chimeric microorganisms.</title>
        <authorList>
            <person name="Boyer M."/>
            <person name="Yutin N."/>
            <person name="Pagnier I."/>
            <person name="Barrassi L."/>
            <person name="Fournous G."/>
            <person name="Espinosa L."/>
            <person name="Robert C."/>
            <person name="Azza S."/>
            <person name="Sun S."/>
            <person name="Rossmann M.G."/>
            <person name="Suzan-Monti M."/>
            <person name="La Scola B."/>
            <person name="Koonin E.V."/>
            <person name="Raoult D."/>
        </authorList>
    </citation>
    <scope>NUCLEOTIDE SEQUENCE [LARGE SCALE GENOMIC DNA]</scope>
    <source>
        <strain evidence="1 2">T19</strain>
    </source>
</reference>
<sequence length="174" mass="20726">MEEFLRKRESLAFAVATFTFPKKERFLRFFSSKEREFWRLPNGKKHGKEKIFRGEVLSSERMWEDGFLEGEEAVFDRRGGISRTMTWKKGKKHGRDFRKRGDDSIEYWWENGKRAHGRCTSLEGQLLHITHWGTTTTYKENGTILRIYSTGSRGIIWRFTEEGEVKVFRMNSIE</sequence>
<dbReference type="RefSeq" id="YP_003407094.1">
    <property type="nucleotide sequence ID" value="NC_013756.1"/>
</dbReference>
<dbReference type="Proteomes" id="UP000029780">
    <property type="component" value="Segment"/>
</dbReference>
<organismHost>
    <name type="scientific">Acanthamoeba</name>
    <dbReference type="NCBI Taxonomy" id="5754"/>
</organismHost>
<dbReference type="GeneID" id="8746603"/>
<evidence type="ECO:0000313" key="2">
    <source>
        <dbReference type="Proteomes" id="UP000029780"/>
    </source>
</evidence>
<dbReference type="Gene3D" id="2.20.110.10">
    <property type="entry name" value="Histone H3 K4-specific methyltransferase SET7/9 N-terminal domain"/>
    <property type="match status" value="1"/>
</dbReference>
<name>D2XB05_GBMV</name>
<dbReference type="KEGG" id="vg:8746603"/>
<proteinExistence type="predicted"/>
<organism evidence="1 2">
    <name type="scientific">Marseillevirus marseillevirus</name>
    <name type="common">GBM</name>
    <dbReference type="NCBI Taxonomy" id="694581"/>
    <lineage>
        <taxon>Viruses</taxon>
        <taxon>Varidnaviria</taxon>
        <taxon>Bamfordvirae</taxon>
        <taxon>Nucleocytoviricota</taxon>
        <taxon>Megaviricetes</taxon>
        <taxon>Pimascovirales</taxon>
        <taxon>Pimascovirales incertae sedis</taxon>
        <taxon>Marseilleviridae</taxon>
        <taxon>Marseillevirus</taxon>
        <taxon>Marseillevirus massiliense</taxon>
    </lineage>
</organism>
<dbReference type="EMBL" id="GU071086">
    <property type="protein sequence ID" value="ADB04132.1"/>
    <property type="molecule type" value="Genomic_DNA"/>
</dbReference>
<dbReference type="SUPFAM" id="SSF82185">
    <property type="entry name" value="Histone H3 K4-specific methyltransferase SET7/9 N-terminal domain"/>
    <property type="match status" value="1"/>
</dbReference>
<accession>D2XB05</accession>
<protein>
    <submittedName>
        <fullName evidence="1">MORN repeat-containing protein</fullName>
    </submittedName>
</protein>